<feature type="chain" id="PRO_5012223996" description="Acid phosphatase" evidence="2">
    <location>
        <begin position="25"/>
        <end position="262"/>
    </location>
</feature>
<dbReference type="CDD" id="cd03397">
    <property type="entry name" value="PAP2_acid_phosphatase"/>
    <property type="match status" value="1"/>
</dbReference>
<evidence type="ECO:0000259" key="3">
    <source>
        <dbReference type="Pfam" id="PF01569"/>
    </source>
</evidence>
<gene>
    <name evidence="4" type="ORF">COO09_20035</name>
</gene>
<keyword evidence="1" id="KW-0378">Hydrolase</keyword>
<evidence type="ECO:0000256" key="1">
    <source>
        <dbReference type="PIRNR" id="PIRNR000897"/>
    </source>
</evidence>
<dbReference type="InterPro" id="IPR000326">
    <property type="entry name" value="PAP2/HPO"/>
</dbReference>
<dbReference type="GO" id="GO:0030288">
    <property type="term" value="C:outer membrane-bounded periplasmic space"/>
    <property type="evidence" value="ECO:0007669"/>
    <property type="project" value="InterPro"/>
</dbReference>
<protein>
    <recommendedName>
        <fullName evidence="1">Acid phosphatase</fullName>
        <ecNumber evidence="1">3.1.3.2</ecNumber>
    </recommendedName>
</protein>
<accession>A0A2A4FSX1</accession>
<name>A0A2A4FSX1_9SPHN</name>
<dbReference type="AlphaFoldDB" id="A0A2A4FSX1"/>
<dbReference type="GO" id="GO:0003993">
    <property type="term" value="F:acid phosphatase activity"/>
    <property type="evidence" value="ECO:0007669"/>
    <property type="project" value="UniProtKB-EC"/>
</dbReference>
<dbReference type="Pfam" id="PF01569">
    <property type="entry name" value="PAP2"/>
    <property type="match status" value="1"/>
</dbReference>
<dbReference type="PIRSF" id="PIRSF000897">
    <property type="entry name" value="Acid_Ptase_ClsA"/>
    <property type="match status" value="1"/>
</dbReference>
<comment type="caution">
    <text evidence="4">The sequence shown here is derived from an EMBL/GenBank/DDBJ whole genome shotgun (WGS) entry which is preliminary data.</text>
</comment>
<dbReference type="Gene3D" id="1.20.144.10">
    <property type="entry name" value="Phosphatidic acid phosphatase type 2/haloperoxidase"/>
    <property type="match status" value="1"/>
</dbReference>
<evidence type="ECO:0000313" key="4">
    <source>
        <dbReference type="EMBL" id="PCE40501.1"/>
    </source>
</evidence>
<dbReference type="SUPFAM" id="SSF48317">
    <property type="entry name" value="Acid phosphatase/Vanadium-dependent haloperoxidase"/>
    <property type="match status" value="1"/>
</dbReference>
<comment type="catalytic activity">
    <reaction evidence="1">
        <text>a phosphate monoester + H2O = an alcohol + phosphate</text>
        <dbReference type="Rhea" id="RHEA:15017"/>
        <dbReference type="ChEBI" id="CHEBI:15377"/>
        <dbReference type="ChEBI" id="CHEBI:30879"/>
        <dbReference type="ChEBI" id="CHEBI:43474"/>
        <dbReference type="ChEBI" id="CHEBI:67140"/>
        <dbReference type="EC" id="3.1.3.2"/>
    </reaction>
</comment>
<evidence type="ECO:0000313" key="5">
    <source>
        <dbReference type="Proteomes" id="UP000218934"/>
    </source>
</evidence>
<dbReference type="EMBL" id="NWUF01000027">
    <property type="protein sequence ID" value="PCE40501.1"/>
    <property type="molecule type" value="Genomic_DNA"/>
</dbReference>
<feature type="signal peptide" evidence="2">
    <location>
        <begin position="1"/>
        <end position="24"/>
    </location>
</feature>
<dbReference type="EC" id="3.1.3.2" evidence="1"/>
<evidence type="ECO:0000256" key="2">
    <source>
        <dbReference type="SAM" id="SignalP"/>
    </source>
</evidence>
<dbReference type="Proteomes" id="UP000218934">
    <property type="component" value="Unassembled WGS sequence"/>
</dbReference>
<dbReference type="InterPro" id="IPR036938">
    <property type="entry name" value="PAP2/HPO_sf"/>
</dbReference>
<sequence>MGAWNRTGKAVALAAALGVAVAAAPGTDAFLEAGYLSLIDVVPPAPIPQEARGVADRQVYQLTRGLKGTPRWDMAVADIAGDPASMMRGFSCATRIAMTPANAPRTAALLEKAWRDTGRETNELKAYYKKRRPFLLDSGETCEPQTQEIAASYDYPSGSAAKGWTYALILAEIVHERAGPILARGRAFGESRLVCGMHNMSAVEAGRMVADATMAVVRTEQSYADAVAAARVELAAVRRTGTPPSAQACSAEEALVNQPLFR</sequence>
<dbReference type="OrthoDB" id="9805301at2"/>
<feature type="domain" description="Phosphatidic acid phosphatase type 2/haloperoxidase" evidence="3">
    <location>
        <begin position="123"/>
        <end position="217"/>
    </location>
</feature>
<comment type="similarity">
    <text evidence="1">Belongs to the class A bacterial acid phosphatase family.</text>
</comment>
<dbReference type="InterPro" id="IPR001011">
    <property type="entry name" value="Acid_Pase_classA_bac"/>
</dbReference>
<reference evidence="4 5" key="1">
    <citation type="submission" date="2017-09" db="EMBL/GenBank/DDBJ databases">
        <title>The Catabolism of 3,6-Dichlorosalicylic acid is Initiated by the Cytochrome P450 Monooxygenase DsmABC in Rhizorhabdus dicambivorans Ndbn-20.</title>
        <authorList>
            <person name="Na L."/>
        </authorList>
    </citation>
    <scope>NUCLEOTIDE SEQUENCE [LARGE SCALE GENOMIC DNA]</scope>
    <source>
        <strain evidence="4 5">Ndbn-20m</strain>
    </source>
</reference>
<dbReference type="PRINTS" id="PR00483">
    <property type="entry name" value="BACPHPHTASE"/>
</dbReference>
<proteinExistence type="inferred from homology"/>
<organism evidence="4 5">
    <name type="scientific">Rhizorhabdus dicambivorans</name>
    <dbReference type="NCBI Taxonomy" id="1850238"/>
    <lineage>
        <taxon>Bacteria</taxon>
        <taxon>Pseudomonadati</taxon>
        <taxon>Pseudomonadota</taxon>
        <taxon>Alphaproteobacteria</taxon>
        <taxon>Sphingomonadales</taxon>
        <taxon>Sphingomonadaceae</taxon>
        <taxon>Rhizorhabdus</taxon>
    </lineage>
</organism>
<keyword evidence="5" id="KW-1185">Reference proteome</keyword>
<dbReference type="KEGG" id="rdi:CMV14_23595"/>
<dbReference type="RefSeq" id="WP_066968268.1">
    <property type="nucleotide sequence ID" value="NZ_CP023449.1"/>
</dbReference>
<keyword evidence="2" id="KW-0732">Signal</keyword>